<dbReference type="Proteomes" id="UP000319094">
    <property type="component" value="Unassembled WGS sequence"/>
</dbReference>
<dbReference type="CDD" id="cd00093">
    <property type="entry name" value="HTH_XRE"/>
    <property type="match status" value="1"/>
</dbReference>
<evidence type="ECO:0000313" key="4">
    <source>
        <dbReference type="Proteomes" id="UP000319094"/>
    </source>
</evidence>
<dbReference type="SUPFAM" id="SSF51182">
    <property type="entry name" value="RmlC-like cupins"/>
    <property type="match status" value="1"/>
</dbReference>
<gene>
    <name evidence="3" type="ORF">FB468_2872</name>
</gene>
<keyword evidence="1" id="KW-0238">DNA-binding</keyword>
<name>A0A542Y9P2_9MICO</name>
<keyword evidence="4" id="KW-1185">Reference proteome</keyword>
<dbReference type="InterPro" id="IPR013096">
    <property type="entry name" value="Cupin_2"/>
</dbReference>
<dbReference type="InterPro" id="IPR011051">
    <property type="entry name" value="RmlC_Cupin_sf"/>
</dbReference>
<reference evidence="3 4" key="1">
    <citation type="submission" date="2019-06" db="EMBL/GenBank/DDBJ databases">
        <title>Sequencing the genomes of 1000 actinobacteria strains.</title>
        <authorList>
            <person name="Klenk H.-P."/>
        </authorList>
    </citation>
    <scope>NUCLEOTIDE SEQUENCE [LARGE SCALE GENOMIC DNA]</scope>
    <source>
        <strain evidence="3 4">DSM 8803</strain>
    </source>
</reference>
<dbReference type="PANTHER" id="PTHR46797">
    <property type="entry name" value="HTH-TYPE TRANSCRIPTIONAL REGULATOR"/>
    <property type="match status" value="1"/>
</dbReference>
<dbReference type="InterPro" id="IPR010982">
    <property type="entry name" value="Lambda_DNA-bd_dom_sf"/>
</dbReference>
<dbReference type="EMBL" id="VFON01000001">
    <property type="protein sequence ID" value="TQL44801.1"/>
    <property type="molecule type" value="Genomic_DNA"/>
</dbReference>
<dbReference type="GO" id="GO:0005829">
    <property type="term" value="C:cytosol"/>
    <property type="evidence" value="ECO:0007669"/>
    <property type="project" value="TreeGrafter"/>
</dbReference>
<accession>A0A542Y9P2</accession>
<dbReference type="InterPro" id="IPR050807">
    <property type="entry name" value="TransReg_Diox_bact_type"/>
</dbReference>
<dbReference type="PANTHER" id="PTHR46797:SF1">
    <property type="entry name" value="METHYLPHOSPHONATE SYNTHASE"/>
    <property type="match status" value="1"/>
</dbReference>
<proteinExistence type="predicted"/>
<dbReference type="PROSITE" id="PS50943">
    <property type="entry name" value="HTH_CROC1"/>
    <property type="match status" value="1"/>
</dbReference>
<dbReference type="AlphaFoldDB" id="A0A542Y9P2"/>
<dbReference type="CDD" id="cd02209">
    <property type="entry name" value="cupin_XRE_C"/>
    <property type="match status" value="1"/>
</dbReference>
<dbReference type="Gene3D" id="1.10.260.40">
    <property type="entry name" value="lambda repressor-like DNA-binding domains"/>
    <property type="match status" value="1"/>
</dbReference>
<dbReference type="RefSeq" id="WP_170219747.1">
    <property type="nucleotide sequence ID" value="NZ_BAAAUY010000018.1"/>
</dbReference>
<dbReference type="GO" id="GO:0003700">
    <property type="term" value="F:DNA-binding transcription factor activity"/>
    <property type="evidence" value="ECO:0007669"/>
    <property type="project" value="TreeGrafter"/>
</dbReference>
<protein>
    <submittedName>
        <fullName evidence="3">XRE family transcriptional regulator</fullName>
    </submittedName>
</protein>
<dbReference type="Pfam" id="PF07883">
    <property type="entry name" value="Cupin_2"/>
    <property type="match status" value="1"/>
</dbReference>
<evidence type="ECO:0000256" key="1">
    <source>
        <dbReference type="ARBA" id="ARBA00023125"/>
    </source>
</evidence>
<sequence>MSTQKRKSGDEDAQLGARIREIRKLRRLSLTQLGEMSGVSASFLSQLERGTCRASFGTLRDVTEALGTTLAELFNADQPPGPRIVRHAERPQLIHGGARKFMLSPRPLSHIEMFAGEFDPGESTGEDPYSHGDSQEFLTVIRGSVDVQIDGRSHLLDAGDTIEYRSSQLHRTVNVGDGIAEVHWIVSPVTVPSTTGSTEGTNDE</sequence>
<comment type="caution">
    <text evidence="3">The sequence shown here is derived from an EMBL/GenBank/DDBJ whole genome shotgun (WGS) entry which is preliminary data.</text>
</comment>
<dbReference type="SUPFAM" id="SSF47413">
    <property type="entry name" value="lambda repressor-like DNA-binding domains"/>
    <property type="match status" value="1"/>
</dbReference>
<evidence type="ECO:0000313" key="3">
    <source>
        <dbReference type="EMBL" id="TQL44801.1"/>
    </source>
</evidence>
<dbReference type="GO" id="GO:0003677">
    <property type="term" value="F:DNA binding"/>
    <property type="evidence" value="ECO:0007669"/>
    <property type="project" value="UniProtKB-KW"/>
</dbReference>
<dbReference type="SMART" id="SM00530">
    <property type="entry name" value="HTH_XRE"/>
    <property type="match status" value="1"/>
</dbReference>
<dbReference type="Gene3D" id="2.60.120.10">
    <property type="entry name" value="Jelly Rolls"/>
    <property type="match status" value="1"/>
</dbReference>
<feature type="domain" description="HTH cro/C1-type" evidence="2">
    <location>
        <begin position="19"/>
        <end position="73"/>
    </location>
</feature>
<evidence type="ECO:0000259" key="2">
    <source>
        <dbReference type="PROSITE" id="PS50943"/>
    </source>
</evidence>
<dbReference type="InterPro" id="IPR014710">
    <property type="entry name" value="RmlC-like_jellyroll"/>
</dbReference>
<dbReference type="Pfam" id="PF13560">
    <property type="entry name" value="HTH_31"/>
    <property type="match status" value="1"/>
</dbReference>
<dbReference type="InterPro" id="IPR001387">
    <property type="entry name" value="Cro/C1-type_HTH"/>
</dbReference>
<organism evidence="3 4">
    <name type="scientific">Leucobacter komagatae</name>
    <dbReference type="NCBI Taxonomy" id="55969"/>
    <lineage>
        <taxon>Bacteria</taxon>
        <taxon>Bacillati</taxon>
        <taxon>Actinomycetota</taxon>
        <taxon>Actinomycetes</taxon>
        <taxon>Micrococcales</taxon>
        <taxon>Microbacteriaceae</taxon>
        <taxon>Leucobacter</taxon>
    </lineage>
</organism>